<evidence type="ECO:0000313" key="1">
    <source>
        <dbReference type="EMBL" id="KXF76553.1"/>
    </source>
</evidence>
<dbReference type="EMBL" id="LNTU01000023">
    <property type="protein sequence ID" value="KXF76553.1"/>
    <property type="molecule type" value="Genomic_DNA"/>
</dbReference>
<comment type="caution">
    <text evidence="1">The sequence shown here is derived from an EMBL/GenBank/DDBJ whole genome shotgun (WGS) entry which is preliminary data.</text>
</comment>
<dbReference type="Proteomes" id="UP000070107">
    <property type="component" value="Unassembled WGS sequence"/>
</dbReference>
<organism evidence="1 2">
    <name type="scientific">Paramesorhizobium deserti</name>
    <dbReference type="NCBI Taxonomy" id="1494590"/>
    <lineage>
        <taxon>Bacteria</taxon>
        <taxon>Pseudomonadati</taxon>
        <taxon>Pseudomonadota</taxon>
        <taxon>Alphaproteobacteria</taxon>
        <taxon>Hyphomicrobiales</taxon>
        <taxon>Phyllobacteriaceae</taxon>
        <taxon>Paramesorhizobium</taxon>
    </lineage>
</organism>
<protein>
    <submittedName>
        <fullName evidence="1">Uncharacterized protein</fullName>
    </submittedName>
</protein>
<accession>A0A135HTP7</accession>
<dbReference type="AlphaFoldDB" id="A0A135HTP7"/>
<keyword evidence="2" id="KW-1185">Reference proteome</keyword>
<proteinExistence type="predicted"/>
<reference evidence="1 2" key="1">
    <citation type="submission" date="2015-11" db="EMBL/GenBank/DDBJ databases">
        <title>Draft genome sequence of Paramesorhizobium deserti A-3-E, a strain highly resistant to diverse beta-lactam antibiotics.</title>
        <authorList>
            <person name="Lv R."/>
            <person name="Yang X."/>
            <person name="Fang N."/>
            <person name="Guo J."/>
            <person name="Luo X."/>
            <person name="Peng F."/>
            <person name="Yang R."/>
            <person name="Cui Y."/>
            <person name="Fang C."/>
            <person name="Song Y."/>
        </authorList>
    </citation>
    <scope>NUCLEOTIDE SEQUENCE [LARGE SCALE GENOMIC DNA]</scope>
    <source>
        <strain evidence="1 2">A-3-E</strain>
    </source>
</reference>
<gene>
    <name evidence="1" type="ORF">ATN84_10850</name>
</gene>
<name>A0A135HTP7_9HYPH</name>
<sequence length="79" mass="8672">MNIHVSSAPSISERQICDFARNTFVVDILWATFRDELKACADMGLSAADAIEKTARYMDALDNAVDDAQIAGRKLQASH</sequence>
<dbReference type="RefSeq" id="WP_068882123.1">
    <property type="nucleotide sequence ID" value="NZ_LNTU01000023.1"/>
</dbReference>
<evidence type="ECO:0000313" key="2">
    <source>
        <dbReference type="Proteomes" id="UP000070107"/>
    </source>
</evidence>